<sequence>MGESKSFSMTLSAEGSGDWSVPLVALFYAVITKLAPDFF</sequence>
<gene>
    <name evidence="1" type="ORF">GCM10023353_30580</name>
</gene>
<evidence type="ECO:0000313" key="2">
    <source>
        <dbReference type="Proteomes" id="UP001500839"/>
    </source>
</evidence>
<organism evidence="1 2">
    <name type="scientific">Tomitella cavernea</name>
    <dbReference type="NCBI Taxonomy" id="1387982"/>
    <lineage>
        <taxon>Bacteria</taxon>
        <taxon>Bacillati</taxon>
        <taxon>Actinomycetota</taxon>
        <taxon>Actinomycetes</taxon>
        <taxon>Mycobacteriales</taxon>
        <taxon>Tomitella</taxon>
    </lineage>
</organism>
<evidence type="ECO:0000313" key="1">
    <source>
        <dbReference type="EMBL" id="GAA4820532.1"/>
    </source>
</evidence>
<comment type="caution">
    <text evidence="1">The sequence shown here is derived from an EMBL/GenBank/DDBJ whole genome shotgun (WGS) entry which is preliminary data.</text>
</comment>
<dbReference type="Proteomes" id="UP001500839">
    <property type="component" value="Unassembled WGS sequence"/>
</dbReference>
<protein>
    <submittedName>
        <fullName evidence="1">Uncharacterized protein</fullName>
    </submittedName>
</protein>
<reference evidence="2" key="1">
    <citation type="journal article" date="2019" name="Int. J. Syst. Evol. Microbiol.">
        <title>The Global Catalogue of Microorganisms (GCM) 10K type strain sequencing project: providing services to taxonomists for standard genome sequencing and annotation.</title>
        <authorList>
            <consortium name="The Broad Institute Genomics Platform"/>
            <consortium name="The Broad Institute Genome Sequencing Center for Infectious Disease"/>
            <person name="Wu L."/>
            <person name="Ma J."/>
        </authorList>
    </citation>
    <scope>NUCLEOTIDE SEQUENCE [LARGE SCALE GENOMIC DNA]</scope>
    <source>
        <strain evidence="2">JCM 18542</strain>
    </source>
</reference>
<name>A0ABP9CW04_9ACTN</name>
<proteinExistence type="predicted"/>
<keyword evidence="2" id="KW-1185">Reference proteome</keyword>
<accession>A0ABP9CW04</accession>
<dbReference type="EMBL" id="BAABKQ010000001">
    <property type="protein sequence ID" value="GAA4820532.1"/>
    <property type="molecule type" value="Genomic_DNA"/>
</dbReference>